<feature type="short sequence motif" description="GXGXXG" evidence="4">
    <location>
        <begin position="29"/>
        <end position="34"/>
    </location>
</feature>
<dbReference type="GO" id="GO:0016042">
    <property type="term" value="P:lipid catabolic process"/>
    <property type="evidence" value="ECO:0007669"/>
    <property type="project" value="UniProtKB-UniRule"/>
</dbReference>
<protein>
    <recommendedName>
        <fullName evidence="5">PNPLA domain-containing protein</fullName>
    </recommendedName>
</protein>
<proteinExistence type="predicted"/>
<evidence type="ECO:0000313" key="7">
    <source>
        <dbReference type="Proteomes" id="UP000186609"/>
    </source>
</evidence>
<accession>A0A1P8JWM3</accession>
<organism evidence="6 7">
    <name type="scientific">Rhodoferax koreensis</name>
    <dbReference type="NCBI Taxonomy" id="1842727"/>
    <lineage>
        <taxon>Bacteria</taxon>
        <taxon>Pseudomonadati</taxon>
        <taxon>Pseudomonadota</taxon>
        <taxon>Betaproteobacteria</taxon>
        <taxon>Burkholderiales</taxon>
        <taxon>Comamonadaceae</taxon>
        <taxon>Rhodoferax</taxon>
    </lineage>
</organism>
<dbReference type="Pfam" id="PF01734">
    <property type="entry name" value="Patatin"/>
    <property type="match status" value="1"/>
</dbReference>
<dbReference type="Pfam" id="PF12536">
    <property type="entry name" value="DUF3734"/>
    <property type="match status" value="1"/>
</dbReference>
<evidence type="ECO:0000259" key="5">
    <source>
        <dbReference type="PROSITE" id="PS51635"/>
    </source>
</evidence>
<feature type="short sequence motif" description="DGA/G" evidence="4">
    <location>
        <begin position="217"/>
        <end position="219"/>
    </location>
</feature>
<evidence type="ECO:0000256" key="2">
    <source>
        <dbReference type="ARBA" id="ARBA00022963"/>
    </source>
</evidence>
<gene>
    <name evidence="6" type="ORF">RD110_13950</name>
</gene>
<dbReference type="PANTHER" id="PTHR14226">
    <property type="entry name" value="NEUROPATHY TARGET ESTERASE/SWISS CHEESE D.MELANOGASTER"/>
    <property type="match status" value="1"/>
</dbReference>
<feature type="domain" description="PNPLA" evidence="5">
    <location>
        <begin position="25"/>
        <end position="230"/>
    </location>
</feature>
<evidence type="ECO:0000256" key="1">
    <source>
        <dbReference type="ARBA" id="ARBA00022801"/>
    </source>
</evidence>
<evidence type="ECO:0000256" key="4">
    <source>
        <dbReference type="PROSITE-ProRule" id="PRU01161"/>
    </source>
</evidence>
<dbReference type="InterPro" id="IPR050301">
    <property type="entry name" value="NTE"/>
</dbReference>
<keyword evidence="7" id="KW-1185">Reference proteome</keyword>
<dbReference type="EMBL" id="CP019236">
    <property type="protein sequence ID" value="APW38162.1"/>
    <property type="molecule type" value="Genomic_DNA"/>
</dbReference>
<keyword evidence="2 4" id="KW-0442">Lipid degradation</keyword>
<feature type="active site" description="Proton acceptor" evidence="4">
    <location>
        <position position="217"/>
    </location>
</feature>
<reference evidence="6 7" key="1">
    <citation type="submission" date="2017-01" db="EMBL/GenBank/DDBJ databases">
        <authorList>
            <person name="Mah S.A."/>
            <person name="Swanson W.J."/>
            <person name="Moy G.W."/>
            <person name="Vacquier V.D."/>
        </authorList>
    </citation>
    <scope>NUCLEOTIDE SEQUENCE [LARGE SCALE GENOMIC DNA]</scope>
    <source>
        <strain evidence="6 7">DCY110</strain>
    </source>
</reference>
<dbReference type="PROSITE" id="PS51635">
    <property type="entry name" value="PNPLA"/>
    <property type="match status" value="1"/>
</dbReference>
<dbReference type="PANTHER" id="PTHR14226:SF57">
    <property type="entry name" value="BLR7027 PROTEIN"/>
    <property type="match status" value="1"/>
</dbReference>
<dbReference type="Proteomes" id="UP000186609">
    <property type="component" value="Chromosome"/>
</dbReference>
<dbReference type="SUPFAM" id="SSF52151">
    <property type="entry name" value="FabD/lysophospholipase-like"/>
    <property type="match status" value="1"/>
</dbReference>
<keyword evidence="1 4" id="KW-0378">Hydrolase</keyword>
<dbReference type="InterPro" id="IPR016035">
    <property type="entry name" value="Acyl_Trfase/lysoPLipase"/>
</dbReference>
<dbReference type="Gene3D" id="3.40.1090.10">
    <property type="entry name" value="Cytosolic phospholipase A2 catalytic domain"/>
    <property type="match status" value="2"/>
</dbReference>
<evidence type="ECO:0000313" key="6">
    <source>
        <dbReference type="EMBL" id="APW38162.1"/>
    </source>
</evidence>
<feature type="short sequence motif" description="GXSXG" evidence="4">
    <location>
        <begin position="56"/>
        <end position="60"/>
    </location>
</feature>
<dbReference type="AlphaFoldDB" id="A0A1P8JWM3"/>
<keyword evidence="3 4" id="KW-0443">Lipid metabolism</keyword>
<evidence type="ECO:0000256" key="3">
    <source>
        <dbReference type="ARBA" id="ARBA00023098"/>
    </source>
</evidence>
<dbReference type="KEGG" id="rhy:RD110_13950"/>
<feature type="active site" description="Nucleophile" evidence="4">
    <location>
        <position position="58"/>
    </location>
</feature>
<dbReference type="InterPro" id="IPR021095">
    <property type="entry name" value="DUF3734"/>
</dbReference>
<dbReference type="OrthoDB" id="9770965at2"/>
<dbReference type="CDD" id="cd07209">
    <property type="entry name" value="Pat_hypo_Ecoli_Z1214_like"/>
    <property type="match status" value="1"/>
</dbReference>
<dbReference type="RefSeq" id="WP_076200041.1">
    <property type="nucleotide sequence ID" value="NZ_CP019236.1"/>
</dbReference>
<dbReference type="InterPro" id="IPR002641">
    <property type="entry name" value="PNPLA_dom"/>
</dbReference>
<dbReference type="GO" id="GO:0016787">
    <property type="term" value="F:hydrolase activity"/>
    <property type="evidence" value="ECO:0007669"/>
    <property type="project" value="UniProtKB-UniRule"/>
</dbReference>
<sequence length="412" mass="45083">MPAPHPDPSANPVHPSARAGDECILVLQGGGALGAYQAGVFESLSKVYREPNWVAGISIGAINAALITGNPPSQRVARLREFWDLVSSSVPLPSVSSTGTAREALNEASATQAMVYGVPGFFKPRFPPAPFQPRGSIEAISYYDTSALKLTLERLVDFDRLNHDGVRLSVGAVNVRTGNFEYFDSAKQTIDARHIMASGALPPGFAPVEIDGEHYWDGGLVSNTPLQYVLDQPGDKRRTVFQVDLFAARGALPGTLQEVTGREKDIRFSSRTRLNTTNELDRQVIAQAAKRLIAKLPPALRDDPDVQALSKLRCESAVDVVHLIYRSKHYERQSKDYEFSRLSMQEHWESGRADMAHTLHDERWLHRAPAQTGVRVFDLSSDHPTALQAIAPSDARKTTGVTKALTPSKAQA</sequence>
<dbReference type="STRING" id="1842727.RD110_13950"/>
<name>A0A1P8JWM3_9BURK</name>